<dbReference type="Proteomes" id="UP001237011">
    <property type="component" value="Chromosome"/>
</dbReference>
<evidence type="ECO:0000256" key="5">
    <source>
        <dbReference type="PROSITE-ProRule" id="PRU01016"/>
    </source>
</evidence>
<keyword evidence="3 5" id="KW-0949">S-adenosyl-L-methionine</keyword>
<dbReference type="Pfam" id="PF00145">
    <property type="entry name" value="DNA_methylase"/>
    <property type="match status" value="1"/>
</dbReference>
<evidence type="ECO:0000256" key="2">
    <source>
        <dbReference type="ARBA" id="ARBA00022679"/>
    </source>
</evidence>
<name>A0ABY9HAC1_9MOLU</name>
<sequence length="388" mass="45220">MKIKLYEAFAGYSSQAIALSNLGIKVQHINKVEWYIPAIISNLILEKADVSAYSFTNYEEAYKELENYTFSSDSKKPINIRNINKKRFKEIYPYLKYWVSNYGTDITKEQYIQDGVDIFTYSFPCQDISTQGKHKGFEDKQTRSGLVWEVIRIIQNTKNKPKVLIMENVDAILNKTHINNFKKIISILDELGYASSYEILNASDFNVPQNRKRCFMVSVLKELNKNPFDFSKLAKNSLKTTLEHFIDLSQPRKEKQPATKHINENKNSLKVVFNKDNLYVYYAMKLYKFQCENRVNILEFSKVLQTLTLNNSYPTFYSNELKKCFYLNAMDRFLLMGLDKDKAQQLINSELLSENDLMKLSGNSIVINVLEALFKEVKEQYFNEGAAK</sequence>
<accession>A0ABY9HAC1</accession>
<evidence type="ECO:0000313" key="8">
    <source>
        <dbReference type="EMBL" id="WLP85273.1"/>
    </source>
</evidence>
<dbReference type="InterPro" id="IPR001525">
    <property type="entry name" value="C5_MeTfrase"/>
</dbReference>
<keyword evidence="1 5" id="KW-0489">Methyltransferase</keyword>
<comment type="catalytic activity">
    <reaction evidence="7">
        <text>a 2'-deoxycytidine in DNA + S-adenosyl-L-methionine = a 5-methyl-2'-deoxycytidine in DNA + S-adenosyl-L-homocysteine + H(+)</text>
        <dbReference type="Rhea" id="RHEA:13681"/>
        <dbReference type="Rhea" id="RHEA-COMP:11369"/>
        <dbReference type="Rhea" id="RHEA-COMP:11370"/>
        <dbReference type="ChEBI" id="CHEBI:15378"/>
        <dbReference type="ChEBI" id="CHEBI:57856"/>
        <dbReference type="ChEBI" id="CHEBI:59789"/>
        <dbReference type="ChEBI" id="CHEBI:85452"/>
        <dbReference type="ChEBI" id="CHEBI:85454"/>
        <dbReference type="EC" id="2.1.1.37"/>
    </reaction>
</comment>
<dbReference type="InterPro" id="IPR029063">
    <property type="entry name" value="SAM-dependent_MTases_sf"/>
</dbReference>
<dbReference type="SUPFAM" id="SSF53335">
    <property type="entry name" value="S-adenosyl-L-methionine-dependent methyltransferases"/>
    <property type="match status" value="1"/>
</dbReference>
<dbReference type="Gene3D" id="3.90.120.10">
    <property type="entry name" value="DNA Methylase, subunit A, domain 2"/>
    <property type="match status" value="1"/>
</dbReference>
<dbReference type="EMBL" id="CP132191">
    <property type="protein sequence ID" value="WLP85273.1"/>
    <property type="molecule type" value="Genomic_DNA"/>
</dbReference>
<evidence type="ECO:0000256" key="4">
    <source>
        <dbReference type="ARBA" id="ARBA00022747"/>
    </source>
</evidence>
<proteinExistence type="inferred from homology"/>
<dbReference type="PANTHER" id="PTHR46098">
    <property type="entry name" value="TRNA (CYTOSINE(38)-C(5))-METHYLTRANSFERASE"/>
    <property type="match status" value="1"/>
</dbReference>
<dbReference type="PROSITE" id="PS00095">
    <property type="entry name" value="C5_MTASE_2"/>
    <property type="match status" value="1"/>
</dbReference>
<evidence type="ECO:0000313" key="9">
    <source>
        <dbReference type="Proteomes" id="UP001237011"/>
    </source>
</evidence>
<comment type="similarity">
    <text evidence="5 6">Belongs to the class I-like SAM-binding methyltransferase superfamily. C5-methyltransferase family.</text>
</comment>
<dbReference type="InterPro" id="IPR031303">
    <property type="entry name" value="C5_meth_CS"/>
</dbReference>
<dbReference type="EC" id="2.1.1.37" evidence="7"/>
<dbReference type="InterPro" id="IPR050750">
    <property type="entry name" value="C5-MTase"/>
</dbReference>
<organism evidence="8 9">
    <name type="scientific">Mycoplasma seminis</name>
    <dbReference type="NCBI Taxonomy" id="512749"/>
    <lineage>
        <taxon>Bacteria</taxon>
        <taxon>Bacillati</taxon>
        <taxon>Mycoplasmatota</taxon>
        <taxon>Mollicutes</taxon>
        <taxon>Mycoplasmataceae</taxon>
        <taxon>Mycoplasma</taxon>
    </lineage>
</organism>
<dbReference type="NCBIfam" id="TIGR00675">
    <property type="entry name" value="dcm"/>
    <property type="match status" value="1"/>
</dbReference>
<dbReference type="Gene3D" id="3.40.50.150">
    <property type="entry name" value="Vaccinia Virus protein VP39"/>
    <property type="match status" value="1"/>
</dbReference>
<dbReference type="PANTHER" id="PTHR46098:SF1">
    <property type="entry name" value="TRNA (CYTOSINE(38)-C(5))-METHYLTRANSFERASE"/>
    <property type="match status" value="1"/>
</dbReference>
<feature type="active site" evidence="5">
    <location>
        <position position="125"/>
    </location>
</feature>
<evidence type="ECO:0000256" key="1">
    <source>
        <dbReference type="ARBA" id="ARBA00022603"/>
    </source>
</evidence>
<dbReference type="PROSITE" id="PS00094">
    <property type="entry name" value="C5_MTASE_1"/>
    <property type="match status" value="1"/>
</dbReference>
<evidence type="ECO:0000256" key="3">
    <source>
        <dbReference type="ARBA" id="ARBA00022691"/>
    </source>
</evidence>
<gene>
    <name evidence="8" type="primary">dcm</name>
    <name evidence="8" type="ORF">Q8852_03040</name>
</gene>
<dbReference type="GO" id="GO:0003886">
    <property type="term" value="F:DNA (cytosine-5-)-methyltransferase activity"/>
    <property type="evidence" value="ECO:0007669"/>
    <property type="project" value="UniProtKB-EC"/>
</dbReference>
<dbReference type="PRINTS" id="PR00105">
    <property type="entry name" value="C5METTRFRASE"/>
</dbReference>
<keyword evidence="4" id="KW-0680">Restriction system</keyword>
<evidence type="ECO:0000256" key="6">
    <source>
        <dbReference type="RuleBase" id="RU000416"/>
    </source>
</evidence>
<dbReference type="PROSITE" id="PS51679">
    <property type="entry name" value="SAM_MT_C5"/>
    <property type="match status" value="1"/>
</dbReference>
<dbReference type="InterPro" id="IPR018117">
    <property type="entry name" value="C5_DNA_meth_AS"/>
</dbReference>
<keyword evidence="2 5" id="KW-0808">Transferase</keyword>
<keyword evidence="9" id="KW-1185">Reference proteome</keyword>
<protein>
    <recommendedName>
        <fullName evidence="7">Cytosine-specific methyltransferase</fullName>
        <ecNumber evidence="7">2.1.1.37</ecNumber>
    </recommendedName>
</protein>
<evidence type="ECO:0000256" key="7">
    <source>
        <dbReference type="RuleBase" id="RU000417"/>
    </source>
</evidence>
<dbReference type="RefSeq" id="WP_305937709.1">
    <property type="nucleotide sequence ID" value="NZ_CP132191.1"/>
</dbReference>
<reference evidence="8" key="1">
    <citation type="submission" date="2023-08" db="EMBL/GenBank/DDBJ databases">
        <title>Complete genome sequence of Mycoplasma seminis 2200.</title>
        <authorList>
            <person name="Spergser J."/>
        </authorList>
    </citation>
    <scope>NUCLEOTIDE SEQUENCE [LARGE SCALE GENOMIC DNA]</scope>
    <source>
        <strain evidence="8">2200</strain>
    </source>
</reference>
<dbReference type="GO" id="GO:0032259">
    <property type="term" value="P:methylation"/>
    <property type="evidence" value="ECO:0007669"/>
    <property type="project" value="UniProtKB-KW"/>
</dbReference>